<dbReference type="PANTHER" id="PTHR31025">
    <property type="entry name" value="SI:CH211-196P9.1-RELATED"/>
    <property type="match status" value="1"/>
</dbReference>
<dbReference type="AlphaFoldDB" id="A0A226DDD7"/>
<dbReference type="EMBL" id="LNIX01000023">
    <property type="protein sequence ID" value="OXA43209.1"/>
    <property type="molecule type" value="Genomic_DNA"/>
</dbReference>
<reference evidence="1 2" key="1">
    <citation type="submission" date="2015-12" db="EMBL/GenBank/DDBJ databases">
        <title>The genome of Folsomia candida.</title>
        <authorList>
            <person name="Faddeeva A."/>
            <person name="Derks M.F."/>
            <person name="Anvar Y."/>
            <person name="Smit S."/>
            <person name="Van Straalen N."/>
            <person name="Roelofs D."/>
        </authorList>
    </citation>
    <scope>NUCLEOTIDE SEQUENCE [LARGE SCALE GENOMIC DNA]</scope>
    <source>
        <strain evidence="1 2">VU population</strain>
        <tissue evidence="1">Whole body</tissue>
    </source>
</reference>
<dbReference type="OrthoDB" id="8022339at2759"/>
<gene>
    <name evidence="1" type="ORF">Fcan01_22167</name>
</gene>
<evidence type="ECO:0000313" key="2">
    <source>
        <dbReference type="Proteomes" id="UP000198287"/>
    </source>
</evidence>
<protein>
    <submittedName>
        <fullName evidence="1">Uncharacterized protein</fullName>
    </submittedName>
</protein>
<organism evidence="1 2">
    <name type="scientific">Folsomia candida</name>
    <name type="common">Springtail</name>
    <dbReference type="NCBI Taxonomy" id="158441"/>
    <lineage>
        <taxon>Eukaryota</taxon>
        <taxon>Metazoa</taxon>
        <taxon>Ecdysozoa</taxon>
        <taxon>Arthropoda</taxon>
        <taxon>Hexapoda</taxon>
        <taxon>Collembola</taxon>
        <taxon>Entomobryomorpha</taxon>
        <taxon>Isotomoidea</taxon>
        <taxon>Isotomidae</taxon>
        <taxon>Proisotominae</taxon>
        <taxon>Folsomia</taxon>
    </lineage>
</organism>
<dbReference type="Proteomes" id="UP000198287">
    <property type="component" value="Unassembled WGS sequence"/>
</dbReference>
<name>A0A226DDD7_FOLCA</name>
<accession>A0A226DDD7</accession>
<dbReference type="PANTHER" id="PTHR31025:SF9">
    <property type="entry name" value="SI:DKEY-286J15.1"/>
    <property type="match status" value="1"/>
</dbReference>
<dbReference type="CDD" id="cd09487">
    <property type="entry name" value="SAM_superfamily"/>
    <property type="match status" value="1"/>
</dbReference>
<proteinExistence type="predicted"/>
<comment type="caution">
    <text evidence="1">The sequence shown here is derived from an EMBL/GenBank/DDBJ whole genome shotgun (WGS) entry which is preliminary data.</text>
</comment>
<dbReference type="InterPro" id="IPR013761">
    <property type="entry name" value="SAM/pointed_sf"/>
</dbReference>
<keyword evidence="2" id="KW-1185">Reference proteome</keyword>
<sequence>MSDFVEKVLESAGLAELLQTFKDQDIDEDVLRKLPDCQTGSIEERLFAAIVSSVGRRLKIINSIREVVANIAKSVARRLSLNLAFSLDCSKDEGNEIVQIKYGQGVRIKLDELKGNFDFSSVNVGNEETILSVDNKVSEQHPTPRAEETQFNLVLIDSEENSSQISQSINSFEQESICSVNIYESDKCLLLEDALFNVKDIIIQSDNEKGTTKGQEMLQQIIHLGMATFQIKSLIKRRTVNNLIKNHSNYPPRHVKQNLAHCIASQLFGHLTEQQQSDIKSLFYSDAKSIETEKVDVRGKIIYKNIPATGLIEDRLKYVRNKNRISIRKQPRVPESTVIDPAAEEYEMKSWLSNSNSPKSQVLQYMKDTFNLRSLEIKNTTNLIDTLNEWPHLLETSGVIDVDFERLNPGKSELLLRKWPGVAKQICEFAEKSQAKAITEAGIKKLFSKLTSDEIAIAAFVMLPYLTSTSAYRKRGAKKVKITAAAAAEFFIQFVSKTFDLESLKTSESERRQPFVICVGNLANLEIKDVFVMLERKLIKSPTMMSAVDLCFKLFHVLKLKFPDECYPVWSFFDHCAYQIKEIVSPPASVLALGSQIKI</sequence>
<evidence type="ECO:0000313" key="1">
    <source>
        <dbReference type="EMBL" id="OXA43209.1"/>
    </source>
</evidence>
<dbReference type="OMA" id="ERRETWY"/>
<dbReference type="Gene3D" id="1.10.150.50">
    <property type="entry name" value="Transcription Factor, Ets-1"/>
    <property type="match status" value="1"/>
</dbReference>